<comment type="caution">
    <text evidence="1">The sequence shown here is derived from an EMBL/GenBank/DDBJ whole genome shotgun (WGS) entry which is preliminary data.</text>
</comment>
<protein>
    <submittedName>
        <fullName evidence="1">Ankyrin repeat and MYND domain-containing protein 2</fullName>
    </submittedName>
</protein>
<gene>
    <name evidence="1" type="ORF">JR316_0001741</name>
</gene>
<evidence type="ECO:0000313" key="2">
    <source>
        <dbReference type="Proteomes" id="UP000664032"/>
    </source>
</evidence>
<organism evidence="1 2">
    <name type="scientific">Psilocybe cubensis</name>
    <name type="common">Psychedelic mushroom</name>
    <name type="synonym">Stropharia cubensis</name>
    <dbReference type="NCBI Taxonomy" id="181762"/>
    <lineage>
        <taxon>Eukaryota</taxon>
        <taxon>Fungi</taxon>
        <taxon>Dikarya</taxon>
        <taxon>Basidiomycota</taxon>
        <taxon>Agaricomycotina</taxon>
        <taxon>Agaricomycetes</taxon>
        <taxon>Agaricomycetidae</taxon>
        <taxon>Agaricales</taxon>
        <taxon>Agaricineae</taxon>
        <taxon>Strophariaceae</taxon>
        <taxon>Psilocybe</taxon>
    </lineage>
</organism>
<dbReference type="EMBL" id="JAFIQS020000002">
    <property type="protein sequence ID" value="KAH9484839.1"/>
    <property type="molecule type" value="Genomic_DNA"/>
</dbReference>
<reference evidence="1" key="1">
    <citation type="submission" date="2021-10" db="EMBL/GenBank/DDBJ databases">
        <title>Psilocybe cubensis genome.</title>
        <authorList>
            <person name="Mckernan K.J."/>
            <person name="Crawford S."/>
            <person name="Trippe A."/>
            <person name="Kane L.T."/>
            <person name="Mclaughlin S."/>
        </authorList>
    </citation>
    <scope>NUCLEOTIDE SEQUENCE</scope>
    <source>
        <strain evidence="1">MGC-MH-2018</strain>
    </source>
</reference>
<proteinExistence type="predicted"/>
<accession>A0ACB8HAH4</accession>
<evidence type="ECO:0000313" key="1">
    <source>
        <dbReference type="EMBL" id="KAH9484839.1"/>
    </source>
</evidence>
<dbReference type="Proteomes" id="UP000664032">
    <property type="component" value="Unassembled WGS sequence"/>
</dbReference>
<keyword evidence="2" id="KW-1185">Reference proteome</keyword>
<name>A0ACB8HAH4_PSICU</name>
<sequence length="230" mass="26127">MPTHCENCKEQNPPKRCSGCKAASYCSKECQETHWAIHKANCKSSSKSEATKSPPLNPNTTPSGSSPGVVHGVKLIAENGRYRPGRFVPFEFKKDHNIFKRGEICPFTALYGVPIILYSPLVHLGKSDVDDKDNQPAVYLRIQPDSGIAPPQWQLSYLGTCYAVRRDRQPLTPLDLEAMYAFHESRLDSDYFEYALDGLPYPYKITPKLFREFSESYWEQEKEFGRKGLP</sequence>